<accession>A0A9N8KYH9</accession>
<organism evidence="1 2">
    <name type="scientific">Chrysodeixis includens</name>
    <name type="common">Soybean looper</name>
    <name type="synonym">Pseudoplusia includens</name>
    <dbReference type="NCBI Taxonomy" id="689277"/>
    <lineage>
        <taxon>Eukaryota</taxon>
        <taxon>Metazoa</taxon>
        <taxon>Ecdysozoa</taxon>
        <taxon>Arthropoda</taxon>
        <taxon>Hexapoda</taxon>
        <taxon>Insecta</taxon>
        <taxon>Pterygota</taxon>
        <taxon>Neoptera</taxon>
        <taxon>Endopterygota</taxon>
        <taxon>Lepidoptera</taxon>
        <taxon>Glossata</taxon>
        <taxon>Ditrysia</taxon>
        <taxon>Noctuoidea</taxon>
        <taxon>Noctuidae</taxon>
        <taxon>Plusiinae</taxon>
        <taxon>Chrysodeixis</taxon>
    </lineage>
</organism>
<sequence length="148" mass="16803">MFWRRVRALARASLSVRVRSAGTAARDNHSPNSAPQNTVTHWLHGIHPLDLVPTKRAKYKCKKIQCHKVESGRYIAISQCSAEMSRGVVNYNPNLALKGLRQEWHDREMHLSMTGLVDVSENQLIETGNRIHSNNGTKFYCIDVARIL</sequence>
<name>A0A9N8KYH9_CHRIL</name>
<evidence type="ECO:0000313" key="1">
    <source>
        <dbReference type="EMBL" id="CAD0194508.1"/>
    </source>
</evidence>
<dbReference type="AlphaFoldDB" id="A0A9N8KYH9"/>
<proteinExistence type="predicted"/>
<gene>
    <name evidence="1" type="ORF">CINC_LOCUS5363</name>
</gene>
<dbReference type="EMBL" id="LR824005">
    <property type="protein sequence ID" value="CAD0194508.1"/>
    <property type="molecule type" value="Genomic_DNA"/>
</dbReference>
<keyword evidence="2" id="KW-1185">Reference proteome</keyword>
<dbReference type="Proteomes" id="UP001154114">
    <property type="component" value="Chromosome 2"/>
</dbReference>
<reference evidence="1" key="1">
    <citation type="submission" date="2021-12" db="EMBL/GenBank/DDBJ databases">
        <authorList>
            <person name="King R."/>
        </authorList>
    </citation>
    <scope>NUCLEOTIDE SEQUENCE</scope>
</reference>
<protein>
    <submittedName>
        <fullName evidence="1">Uncharacterized protein</fullName>
    </submittedName>
</protein>
<evidence type="ECO:0000313" key="2">
    <source>
        <dbReference type="Proteomes" id="UP001154114"/>
    </source>
</evidence>